<evidence type="ECO:0000256" key="1">
    <source>
        <dbReference type="SAM" id="MobiDB-lite"/>
    </source>
</evidence>
<proteinExistence type="predicted"/>
<comment type="caution">
    <text evidence="4">The sequence shown here is derived from an EMBL/GenBank/DDBJ whole genome shotgun (WGS) entry which is preliminary data.</text>
</comment>
<feature type="transmembrane region" description="Helical" evidence="2">
    <location>
        <begin position="261"/>
        <end position="280"/>
    </location>
</feature>
<reference evidence="4" key="1">
    <citation type="submission" date="2020-01" db="EMBL/GenBank/DDBJ databases">
        <authorList>
            <consortium name="DOE Joint Genome Institute"/>
            <person name="Haridas S."/>
            <person name="Albert R."/>
            <person name="Binder M."/>
            <person name="Bloem J."/>
            <person name="Labutti K."/>
            <person name="Salamov A."/>
            <person name="Andreopoulos B."/>
            <person name="Baker S.E."/>
            <person name="Barry K."/>
            <person name="Bills G."/>
            <person name="Bluhm B.H."/>
            <person name="Cannon C."/>
            <person name="Castanera R."/>
            <person name="Culley D.E."/>
            <person name="Daum C."/>
            <person name="Ezra D."/>
            <person name="Gonzalez J.B."/>
            <person name="Henrissat B."/>
            <person name="Kuo A."/>
            <person name="Liang C."/>
            <person name="Lipzen A."/>
            <person name="Lutzoni F."/>
            <person name="Magnuson J."/>
            <person name="Mondo S."/>
            <person name="Nolan M."/>
            <person name="Ohm R."/>
            <person name="Pangilinan J."/>
            <person name="Park H.-J."/>
            <person name="Ramirez L."/>
            <person name="Alfaro M."/>
            <person name="Sun H."/>
            <person name="Tritt A."/>
            <person name="Yoshinaga Y."/>
            <person name="Zwiers L.-H."/>
            <person name="Turgeon B.G."/>
            <person name="Goodwin S.B."/>
            <person name="Spatafora J.W."/>
            <person name="Crous P.W."/>
            <person name="Grigoriev I.V."/>
        </authorList>
    </citation>
    <scope>NUCLEOTIDE SEQUENCE</scope>
    <source>
        <strain evidence="4">CBS 394.84</strain>
    </source>
</reference>
<keyword evidence="2" id="KW-0472">Membrane</keyword>
<sequence>MSLPVSTSSSAQQPKEDVTTTSLTEKARDGYPSLAWLMHLYPDNAIFRRFGELNMLHLLRLQAELQDMENELQKIREEDTMSDDLIRMCHAKDFRAMRDNEEDSEQYELLISIGKKLQEYNAALALSLQSKGADQPTKRELRNLQEWLSRPKGGNGFLAGEEARVWEGRDTSEYVTLFPRDLEDDAFTSFLGGRLLDIYHAVLGHRQRSKYGTDSPDVDIRKYSGRRIRKASNIAVALMSSILPTLAILVLYFVRRMIVRIGLVILFTAVFSIALAVFTAARKVEIFSATAAFAAVEVVYIGGTTNSTS</sequence>
<feature type="region of interest" description="Disordered" evidence="1">
    <location>
        <begin position="1"/>
        <end position="24"/>
    </location>
</feature>
<feature type="domain" description="DUF6594" evidence="3">
    <location>
        <begin position="31"/>
        <end position="298"/>
    </location>
</feature>
<keyword evidence="2" id="KW-0812">Transmembrane</keyword>
<name>A0A9P4GH19_9PLEO</name>
<dbReference type="AlphaFoldDB" id="A0A9P4GH19"/>
<dbReference type="Pfam" id="PF20237">
    <property type="entry name" value="DUF6594"/>
    <property type="match status" value="1"/>
</dbReference>
<feature type="transmembrane region" description="Helical" evidence="2">
    <location>
        <begin position="234"/>
        <end position="254"/>
    </location>
</feature>
<dbReference type="PANTHER" id="PTHR34502">
    <property type="entry name" value="DUF6594 DOMAIN-CONTAINING PROTEIN-RELATED"/>
    <property type="match status" value="1"/>
</dbReference>
<keyword evidence="2" id="KW-1133">Transmembrane helix</keyword>
<dbReference type="OrthoDB" id="5342093at2759"/>
<evidence type="ECO:0000313" key="5">
    <source>
        <dbReference type="Proteomes" id="UP000800039"/>
    </source>
</evidence>
<gene>
    <name evidence="4" type="ORF">K460DRAFT_416351</name>
</gene>
<dbReference type="EMBL" id="ML976616">
    <property type="protein sequence ID" value="KAF1845020.1"/>
    <property type="molecule type" value="Genomic_DNA"/>
</dbReference>
<accession>A0A9P4GH19</accession>
<dbReference type="RefSeq" id="XP_040787583.1">
    <property type="nucleotide sequence ID" value="XM_040937798.1"/>
</dbReference>
<dbReference type="InterPro" id="IPR046529">
    <property type="entry name" value="DUF6594"/>
</dbReference>
<evidence type="ECO:0000313" key="4">
    <source>
        <dbReference type="EMBL" id="KAF1845020.1"/>
    </source>
</evidence>
<dbReference type="PANTHER" id="PTHR34502:SF5">
    <property type="entry name" value="DUF6594 DOMAIN-CONTAINING PROTEIN"/>
    <property type="match status" value="1"/>
</dbReference>
<protein>
    <recommendedName>
        <fullName evidence="3">DUF6594 domain-containing protein</fullName>
    </recommendedName>
</protein>
<feature type="transmembrane region" description="Helical" evidence="2">
    <location>
        <begin position="286"/>
        <end position="303"/>
    </location>
</feature>
<evidence type="ECO:0000259" key="3">
    <source>
        <dbReference type="Pfam" id="PF20237"/>
    </source>
</evidence>
<evidence type="ECO:0000256" key="2">
    <source>
        <dbReference type="SAM" id="Phobius"/>
    </source>
</evidence>
<keyword evidence="5" id="KW-1185">Reference proteome</keyword>
<organism evidence="4 5">
    <name type="scientific">Cucurbitaria berberidis CBS 394.84</name>
    <dbReference type="NCBI Taxonomy" id="1168544"/>
    <lineage>
        <taxon>Eukaryota</taxon>
        <taxon>Fungi</taxon>
        <taxon>Dikarya</taxon>
        <taxon>Ascomycota</taxon>
        <taxon>Pezizomycotina</taxon>
        <taxon>Dothideomycetes</taxon>
        <taxon>Pleosporomycetidae</taxon>
        <taxon>Pleosporales</taxon>
        <taxon>Pleosporineae</taxon>
        <taxon>Cucurbitariaceae</taxon>
        <taxon>Cucurbitaria</taxon>
    </lineage>
</organism>
<dbReference type="GeneID" id="63855048"/>
<dbReference type="Proteomes" id="UP000800039">
    <property type="component" value="Unassembled WGS sequence"/>
</dbReference>